<evidence type="ECO:0000313" key="3">
    <source>
        <dbReference type="EMBL" id="KIG19272.1"/>
    </source>
</evidence>
<evidence type="ECO:0008006" key="5">
    <source>
        <dbReference type="Google" id="ProtNLM"/>
    </source>
</evidence>
<name>A0A0C2DHX4_9BACT</name>
<evidence type="ECO:0000256" key="1">
    <source>
        <dbReference type="ARBA" id="ARBA00022690"/>
    </source>
</evidence>
<accession>A0A0C2DHX4</accession>
<evidence type="ECO:0000256" key="2">
    <source>
        <dbReference type="ARBA" id="ARBA00022704"/>
    </source>
</evidence>
<organism evidence="3 4">
    <name type="scientific">Enhygromyxa salina</name>
    <dbReference type="NCBI Taxonomy" id="215803"/>
    <lineage>
        <taxon>Bacteria</taxon>
        <taxon>Pseudomonadati</taxon>
        <taxon>Myxococcota</taxon>
        <taxon>Polyangia</taxon>
        <taxon>Nannocystales</taxon>
        <taxon>Nannocystaceae</taxon>
        <taxon>Enhygromyxa</taxon>
    </lineage>
</organism>
<dbReference type="EMBL" id="JMCC02000003">
    <property type="protein sequence ID" value="KIG19272.1"/>
    <property type="molecule type" value="Genomic_DNA"/>
</dbReference>
<gene>
    <name evidence="3" type="ORF">DB30_03828</name>
</gene>
<dbReference type="Proteomes" id="UP000031599">
    <property type="component" value="Unassembled WGS sequence"/>
</dbReference>
<proteinExistence type="predicted"/>
<keyword evidence="2" id="KW-0789">Thiol protease inhibitor</keyword>
<dbReference type="InterPro" id="IPR036331">
    <property type="entry name" value="Chagasin-like_sf"/>
</dbReference>
<dbReference type="AlphaFoldDB" id="A0A0C2DHX4"/>
<keyword evidence="1" id="KW-0646">Protease inhibitor</keyword>
<evidence type="ECO:0000313" key="4">
    <source>
        <dbReference type="Proteomes" id="UP000031599"/>
    </source>
</evidence>
<protein>
    <recommendedName>
        <fullName evidence="5">Proteinase inhibitor I42 chagasin domain-containing protein</fullName>
    </recommendedName>
</protein>
<sequence>MQVEEEPAQASSAITLGDLQTEITAPVGAELYYAYPDHASVGYGAVFEVEDPQIIQHLRTDVAFEQSKADRAGKTGADKATGTFVFKAVAPGTTGLRITRKFRGETEYEAAFTITVVEP</sequence>
<dbReference type="GO" id="GO:0004869">
    <property type="term" value="F:cysteine-type endopeptidase inhibitor activity"/>
    <property type="evidence" value="ECO:0007669"/>
    <property type="project" value="UniProtKB-KW"/>
</dbReference>
<dbReference type="Gene3D" id="2.60.40.2020">
    <property type="match status" value="1"/>
</dbReference>
<comment type="caution">
    <text evidence="3">The sequence shown here is derived from an EMBL/GenBank/DDBJ whole genome shotgun (WGS) entry which is preliminary data.</text>
</comment>
<reference evidence="3 4" key="1">
    <citation type="submission" date="2014-12" db="EMBL/GenBank/DDBJ databases">
        <title>Genome assembly of Enhygromyxa salina DSM 15201.</title>
        <authorList>
            <person name="Sharma G."/>
            <person name="Subramanian S."/>
        </authorList>
    </citation>
    <scope>NUCLEOTIDE SEQUENCE [LARGE SCALE GENOMIC DNA]</scope>
    <source>
        <strain evidence="3 4">DSM 15201</strain>
    </source>
</reference>